<dbReference type="GeneID" id="51109992"/>
<reference evidence="11 12" key="1">
    <citation type="journal article" date="2015" name="Stand. Genomic Sci.">
        <title>Genomic Encyclopedia of Bacterial and Archaeal Type Strains, Phase III: the genomes of soil and plant-associated and newly described type strains.</title>
        <authorList>
            <person name="Whitman W.B."/>
            <person name="Woyke T."/>
            <person name="Klenk H.P."/>
            <person name="Zhou Y."/>
            <person name="Lilburn T.G."/>
            <person name="Beck B.J."/>
            <person name="De Vos P."/>
            <person name="Vandamme P."/>
            <person name="Eisen J.A."/>
            <person name="Garrity G."/>
            <person name="Hugenholtz P."/>
            <person name="Kyrpides N.C."/>
        </authorList>
    </citation>
    <scope>NUCLEOTIDE SEQUENCE [LARGE SCALE GENOMIC DNA]</scope>
    <source>
        <strain evidence="11 12">DSM 64</strain>
    </source>
</reference>
<evidence type="ECO:0000256" key="3">
    <source>
        <dbReference type="ARBA" id="ARBA00022448"/>
    </source>
</evidence>
<dbReference type="GO" id="GO:0015920">
    <property type="term" value="P:lipopolysaccharide transport"/>
    <property type="evidence" value="ECO:0007669"/>
    <property type="project" value="TreeGrafter"/>
</dbReference>
<evidence type="ECO:0000256" key="2">
    <source>
        <dbReference type="ARBA" id="ARBA00007783"/>
    </source>
</evidence>
<evidence type="ECO:0000256" key="4">
    <source>
        <dbReference type="ARBA" id="ARBA00022475"/>
    </source>
</evidence>
<keyword evidence="5" id="KW-0997">Cell inner membrane</keyword>
<evidence type="ECO:0000256" key="7">
    <source>
        <dbReference type="ARBA" id="ARBA00022989"/>
    </source>
</evidence>
<evidence type="ECO:0000256" key="8">
    <source>
        <dbReference type="ARBA" id="ARBA00023136"/>
    </source>
</evidence>
<keyword evidence="3 9" id="KW-0813">Transport</keyword>
<dbReference type="InterPro" id="IPR013525">
    <property type="entry name" value="ABC2_TM"/>
</dbReference>
<protein>
    <recommendedName>
        <fullName evidence="9">Transport permease protein</fullName>
    </recommendedName>
</protein>
<feature type="transmembrane region" description="Helical" evidence="9">
    <location>
        <begin position="190"/>
        <end position="208"/>
    </location>
</feature>
<feature type="transmembrane region" description="Helical" evidence="9">
    <location>
        <begin position="121"/>
        <end position="144"/>
    </location>
</feature>
<name>A0A561XSH0_ACIDE</name>
<feature type="domain" description="ABC transmembrane type-2" evidence="10">
    <location>
        <begin position="43"/>
        <end position="266"/>
    </location>
</feature>
<dbReference type="PANTHER" id="PTHR30413:SF8">
    <property type="entry name" value="TRANSPORT PERMEASE PROTEIN"/>
    <property type="match status" value="1"/>
</dbReference>
<evidence type="ECO:0000256" key="5">
    <source>
        <dbReference type="ARBA" id="ARBA00022519"/>
    </source>
</evidence>
<keyword evidence="7 9" id="KW-1133">Transmembrane helix</keyword>
<feature type="transmembrane region" description="Helical" evidence="9">
    <location>
        <begin position="80"/>
        <end position="101"/>
    </location>
</feature>
<dbReference type="Pfam" id="PF01061">
    <property type="entry name" value="ABC2_membrane"/>
    <property type="match status" value="1"/>
</dbReference>
<dbReference type="Proteomes" id="UP000321485">
    <property type="component" value="Unassembled WGS sequence"/>
</dbReference>
<keyword evidence="8 9" id="KW-0472">Membrane</keyword>
<feature type="transmembrane region" description="Helical" evidence="9">
    <location>
        <begin position="242"/>
        <end position="263"/>
    </location>
</feature>
<dbReference type="PROSITE" id="PS51012">
    <property type="entry name" value="ABC_TM2"/>
    <property type="match status" value="1"/>
</dbReference>
<proteinExistence type="inferred from homology"/>
<dbReference type="RefSeq" id="WP_056745873.1">
    <property type="nucleotide sequence ID" value="NZ_VJWE01000011.1"/>
</dbReference>
<keyword evidence="6 9" id="KW-0812">Transmembrane</keyword>
<comment type="caution">
    <text evidence="11">The sequence shown here is derived from an EMBL/GenBank/DDBJ whole genome shotgun (WGS) entry which is preliminary data.</text>
</comment>
<feature type="transmembrane region" description="Helical" evidence="9">
    <location>
        <begin position="156"/>
        <end position="184"/>
    </location>
</feature>
<dbReference type="GO" id="GO:0140359">
    <property type="term" value="F:ABC-type transporter activity"/>
    <property type="evidence" value="ECO:0007669"/>
    <property type="project" value="InterPro"/>
</dbReference>
<comment type="subcellular location">
    <subcellularLocation>
        <location evidence="1 9">Cell inner membrane</location>
        <topology evidence="1 9">Multi-pass membrane protein</topology>
    </subcellularLocation>
</comment>
<comment type="similarity">
    <text evidence="2 9">Belongs to the ABC-2 integral membrane protein family.</text>
</comment>
<evidence type="ECO:0000313" key="12">
    <source>
        <dbReference type="Proteomes" id="UP000321485"/>
    </source>
</evidence>
<feature type="transmembrane region" description="Helical" evidence="9">
    <location>
        <begin position="215"/>
        <end position="236"/>
    </location>
</feature>
<accession>A0A561XSH0</accession>
<dbReference type="AlphaFoldDB" id="A0A561XSH0"/>
<evidence type="ECO:0000259" key="10">
    <source>
        <dbReference type="PROSITE" id="PS51012"/>
    </source>
</evidence>
<sequence length="274" mass="29903">MTDPTSRSHAISSASSRNTRQVWVLWRYWMAREFKTRYAGSVLGFAWAFVQPVATLAIFYVLFGLVLAVRVPGLDVDNGYLLHLLAGLAVWLPFTDAIGRGVGSLAAYEDFLRKQPMPAEILPAVSVGGSLLVLGIGYGLLLALSIAQGVGPFMSLAWLPVLVLAQIVLTFGLTLLLSMAHFLWRDVGSMVAFALQLWFYLTPVVYPLSQVPEKFHGLFLLNPLACLVLMVQSSVLHMPVPAGTPLALVIWVVLLGGGGWWFFRSMKSALGEAL</sequence>
<evidence type="ECO:0000256" key="6">
    <source>
        <dbReference type="ARBA" id="ARBA00022692"/>
    </source>
</evidence>
<feature type="transmembrane region" description="Helical" evidence="9">
    <location>
        <begin position="45"/>
        <end position="68"/>
    </location>
</feature>
<organism evidence="11 12">
    <name type="scientific">Acidovorax delafieldii</name>
    <name type="common">Pseudomonas delafieldii</name>
    <dbReference type="NCBI Taxonomy" id="47920"/>
    <lineage>
        <taxon>Bacteria</taxon>
        <taxon>Pseudomonadati</taxon>
        <taxon>Pseudomonadota</taxon>
        <taxon>Betaproteobacteria</taxon>
        <taxon>Burkholderiales</taxon>
        <taxon>Comamonadaceae</taxon>
        <taxon>Acidovorax</taxon>
    </lineage>
</organism>
<dbReference type="GO" id="GO:0005886">
    <property type="term" value="C:plasma membrane"/>
    <property type="evidence" value="ECO:0007669"/>
    <property type="project" value="UniProtKB-SubCell"/>
</dbReference>
<evidence type="ECO:0000313" key="11">
    <source>
        <dbReference type="EMBL" id="TWG39053.1"/>
    </source>
</evidence>
<dbReference type="PANTHER" id="PTHR30413">
    <property type="entry name" value="INNER MEMBRANE TRANSPORT PERMEASE"/>
    <property type="match status" value="1"/>
</dbReference>
<dbReference type="InterPro" id="IPR047817">
    <property type="entry name" value="ABC2_TM_bact-type"/>
</dbReference>
<evidence type="ECO:0000256" key="1">
    <source>
        <dbReference type="ARBA" id="ARBA00004429"/>
    </source>
</evidence>
<gene>
    <name evidence="11" type="ORF">ATF69_0921</name>
</gene>
<dbReference type="EMBL" id="VJWE01000011">
    <property type="protein sequence ID" value="TWG39053.1"/>
    <property type="molecule type" value="Genomic_DNA"/>
</dbReference>
<keyword evidence="4 9" id="KW-1003">Cell membrane</keyword>
<evidence type="ECO:0000256" key="9">
    <source>
        <dbReference type="RuleBase" id="RU361157"/>
    </source>
</evidence>